<feature type="transmembrane region" description="Helical" evidence="5">
    <location>
        <begin position="408"/>
        <end position="429"/>
    </location>
</feature>
<keyword evidence="3 5" id="KW-1133">Transmembrane helix</keyword>
<reference evidence="6" key="1">
    <citation type="submission" date="2007-07" db="EMBL/GenBank/DDBJ databases">
        <title>PCAP assembly of the Caenorhabditis remanei genome.</title>
        <authorList>
            <consortium name="The Caenorhabditis remanei Sequencing Consortium"/>
            <person name="Wilson R.K."/>
        </authorList>
    </citation>
    <scope>NUCLEOTIDE SEQUENCE [LARGE SCALE GENOMIC DNA]</scope>
    <source>
        <strain evidence="6">PB4641</strain>
    </source>
</reference>
<dbReference type="STRING" id="31234.E3NQK1"/>
<evidence type="ECO:0000256" key="3">
    <source>
        <dbReference type="ARBA" id="ARBA00022989"/>
    </source>
</evidence>
<dbReference type="AlphaFoldDB" id="E3NQK1"/>
<feature type="transmembrane region" description="Helical" evidence="5">
    <location>
        <begin position="177"/>
        <end position="202"/>
    </location>
</feature>
<dbReference type="FunCoup" id="E3NQK1">
    <property type="interactions" value="9"/>
</dbReference>
<protein>
    <submittedName>
        <fullName evidence="6">Uncharacterized protein</fullName>
    </submittedName>
</protein>
<feature type="transmembrane region" description="Helical" evidence="5">
    <location>
        <begin position="280"/>
        <end position="310"/>
    </location>
</feature>
<evidence type="ECO:0000256" key="1">
    <source>
        <dbReference type="ARBA" id="ARBA00004141"/>
    </source>
</evidence>
<dbReference type="Proteomes" id="UP000008281">
    <property type="component" value="Unassembled WGS sequence"/>
</dbReference>
<keyword evidence="4 5" id="KW-0472">Membrane</keyword>
<dbReference type="GO" id="GO:0005765">
    <property type="term" value="C:lysosomal membrane"/>
    <property type="evidence" value="ECO:0007669"/>
    <property type="project" value="TreeGrafter"/>
</dbReference>
<keyword evidence="2 5" id="KW-0812">Transmembrane</keyword>
<dbReference type="InterPro" id="IPR051068">
    <property type="entry name" value="MFS_Domain-Containing_Protein"/>
</dbReference>
<dbReference type="EMBL" id="DS269536">
    <property type="protein sequence ID" value="EFO85111.1"/>
    <property type="molecule type" value="Genomic_DNA"/>
</dbReference>
<gene>
    <name evidence="6" type="ORF">CRE_03553</name>
</gene>
<evidence type="ECO:0000256" key="2">
    <source>
        <dbReference type="ARBA" id="ARBA00022692"/>
    </source>
</evidence>
<feature type="transmembrane region" description="Helical" evidence="5">
    <location>
        <begin position="222"/>
        <end position="240"/>
    </location>
</feature>
<organism evidence="7">
    <name type="scientific">Caenorhabditis remanei</name>
    <name type="common">Caenorhabditis vulgaris</name>
    <dbReference type="NCBI Taxonomy" id="31234"/>
    <lineage>
        <taxon>Eukaryota</taxon>
        <taxon>Metazoa</taxon>
        <taxon>Ecdysozoa</taxon>
        <taxon>Nematoda</taxon>
        <taxon>Chromadorea</taxon>
        <taxon>Rhabditida</taxon>
        <taxon>Rhabditina</taxon>
        <taxon>Rhabditomorpha</taxon>
        <taxon>Rhabditoidea</taxon>
        <taxon>Rhabditidae</taxon>
        <taxon>Peloderinae</taxon>
        <taxon>Caenorhabditis</taxon>
    </lineage>
</organism>
<feature type="transmembrane region" description="Helical" evidence="5">
    <location>
        <begin position="72"/>
        <end position="94"/>
    </location>
</feature>
<feature type="transmembrane region" description="Helical" evidence="5">
    <location>
        <begin position="450"/>
        <end position="471"/>
    </location>
</feature>
<dbReference type="PANTHER" id="PTHR23510">
    <property type="entry name" value="INNER MEMBRANE TRANSPORT PROTEIN YAJR"/>
    <property type="match status" value="1"/>
</dbReference>
<dbReference type="CDD" id="cd17326">
    <property type="entry name" value="MFS_MFSD8"/>
    <property type="match status" value="1"/>
</dbReference>
<dbReference type="InterPro" id="IPR036259">
    <property type="entry name" value="MFS_trans_sf"/>
</dbReference>
<feature type="transmembrane region" description="Helical" evidence="5">
    <location>
        <begin position="322"/>
        <end position="343"/>
    </location>
</feature>
<feature type="transmembrane region" description="Helical" evidence="5">
    <location>
        <begin position="114"/>
        <end position="133"/>
    </location>
</feature>
<accession>E3NQK1</accession>
<dbReference type="HOGENOM" id="CLU_027024_0_0_1"/>
<proteinExistence type="predicted"/>
<feature type="transmembrane region" description="Helical" evidence="5">
    <location>
        <begin position="355"/>
        <end position="373"/>
    </location>
</feature>
<feature type="transmembrane region" description="Helical" evidence="5">
    <location>
        <begin position="145"/>
        <end position="165"/>
    </location>
</feature>
<keyword evidence="7" id="KW-1185">Reference proteome</keyword>
<feature type="transmembrane region" description="Helical" evidence="5">
    <location>
        <begin position="477"/>
        <end position="495"/>
    </location>
</feature>
<dbReference type="PANTHER" id="PTHR23510:SF18">
    <property type="entry name" value="MFS DOMAIN-CONTAINING PROTEIN"/>
    <property type="match status" value="1"/>
</dbReference>
<comment type="subcellular location">
    <subcellularLocation>
        <location evidence="1">Membrane</location>
        <topology evidence="1">Multi-pass membrane protein</topology>
    </subcellularLocation>
</comment>
<evidence type="ECO:0000256" key="5">
    <source>
        <dbReference type="SAM" id="Phobius"/>
    </source>
</evidence>
<dbReference type="Gene3D" id="1.20.1250.20">
    <property type="entry name" value="MFS general substrate transporter like domains"/>
    <property type="match status" value="1"/>
</dbReference>
<evidence type="ECO:0000313" key="6">
    <source>
        <dbReference type="EMBL" id="EFO85111.1"/>
    </source>
</evidence>
<dbReference type="SUPFAM" id="SSF103473">
    <property type="entry name" value="MFS general substrate transporter"/>
    <property type="match status" value="1"/>
</dbReference>
<name>E3NQK1_CAERE</name>
<sequence>MGVSNNFEMLEKRRPSVKRDSLVVPDSEDTTNWRLIIVAGIVSALNAVENSVLGIGEWPYMKEIDKDATAQFFGFATSASKCGHALFALVFSIWSYKSHSVKYEIVKNHQLKKIPLLVSRLVAIVACVIYLNIEYVPSGKRYVLGAVYVLLGIANSASTVLRGYIAMCSSIQDRPRAFAVIGLSIIVSIVVGPTLQLIFSSIPYPGYEIFHGVRFHIYSAPIWFSFTLTILTVFFIGFFMQDVHRASIESKLEEESAKPMFSIEQLKETLSKLKNSNLDWTLIGVCLFVKIAVTFSHATMQSIMSILFMVQYGWSGTETVRMGSTLMVGFGVFSCVILLLYIFCKLGQILPQEKVYLFCTIASGCVFLVTYPFDFNSQPIAVYNETTHAGCNPMEYSWCESAMAVNPYFFMIVTMLISAPSIPMMHTALDTVYSRILGNVDQSVAQGAMTIVDDIVFMVTPIFTTTMFTLVGVGPLWLIKSSVFFAIAAVWFVNLKKISAHMY</sequence>
<evidence type="ECO:0000256" key="4">
    <source>
        <dbReference type="ARBA" id="ARBA00023136"/>
    </source>
</evidence>
<dbReference type="eggNOG" id="KOG2325">
    <property type="taxonomic scope" value="Eukaryota"/>
</dbReference>
<dbReference type="InParanoid" id="E3NQK1"/>
<dbReference type="OrthoDB" id="370281at2759"/>
<evidence type="ECO:0000313" key="7">
    <source>
        <dbReference type="Proteomes" id="UP000008281"/>
    </source>
</evidence>